<comment type="caution">
    <text evidence="5">The sequence shown here is derived from an EMBL/GenBank/DDBJ whole genome shotgun (WGS) entry which is preliminary data.</text>
</comment>
<dbReference type="SMART" id="SM00342">
    <property type="entry name" value="HTH_ARAC"/>
    <property type="match status" value="1"/>
</dbReference>
<evidence type="ECO:0000256" key="2">
    <source>
        <dbReference type="ARBA" id="ARBA00023125"/>
    </source>
</evidence>
<keyword evidence="6" id="KW-1185">Reference proteome</keyword>
<evidence type="ECO:0000256" key="3">
    <source>
        <dbReference type="ARBA" id="ARBA00023163"/>
    </source>
</evidence>
<dbReference type="GO" id="GO:0003700">
    <property type="term" value="F:DNA-binding transcription factor activity"/>
    <property type="evidence" value="ECO:0007669"/>
    <property type="project" value="InterPro"/>
</dbReference>
<accession>A0A498C9R2</accession>
<dbReference type="Gene3D" id="1.10.10.60">
    <property type="entry name" value="Homeodomain-like"/>
    <property type="match status" value="1"/>
</dbReference>
<dbReference type="GO" id="GO:0043565">
    <property type="term" value="F:sequence-specific DNA binding"/>
    <property type="evidence" value="ECO:0007669"/>
    <property type="project" value="InterPro"/>
</dbReference>
<organism evidence="5 6">
    <name type="scientific">Microbacterium telephonicum</name>
    <dbReference type="NCBI Taxonomy" id="1714841"/>
    <lineage>
        <taxon>Bacteria</taxon>
        <taxon>Bacillati</taxon>
        <taxon>Actinomycetota</taxon>
        <taxon>Actinomycetes</taxon>
        <taxon>Micrococcales</taxon>
        <taxon>Microbacteriaceae</taxon>
        <taxon>Microbacterium</taxon>
    </lineage>
</organism>
<evidence type="ECO:0000313" key="6">
    <source>
        <dbReference type="Proteomes" id="UP000273158"/>
    </source>
</evidence>
<keyword evidence="3" id="KW-0804">Transcription</keyword>
<feature type="domain" description="HTH araC/xylS-type" evidence="4">
    <location>
        <begin position="211"/>
        <end position="310"/>
    </location>
</feature>
<dbReference type="InterPro" id="IPR009057">
    <property type="entry name" value="Homeodomain-like_sf"/>
</dbReference>
<evidence type="ECO:0000313" key="5">
    <source>
        <dbReference type="EMBL" id="RLK49051.1"/>
    </source>
</evidence>
<sequence length="312" mass="34019">MIDRLRLRTTGTAAVEDVWQRFVPSARLHGVVPHRFAFAWDSATVDGLAVIEYELNAAVHSRVAPDEQLMVCRLVADDGGAWDTHGPLVSRLPWATTERPVEARWDGRARVQAFVFDRAEAQRQARRMTGDDAFVLGIADARPDPAVGGAWQRAFRYAAQTLRDPASDPAPLLHTEVARHALHVTLSAFSPAFATAVDGATQRSAAPATVRRALAFIDAHAHEPITVDDIARAAGITPRGLQYAFRRALGTSPRDRLRQVRLSGAHADLCDPHAGSVGEIAARWGFGHGARFAALYRAAYGVNPAQTRRAHR</sequence>
<keyword evidence="1" id="KW-0805">Transcription regulation</keyword>
<dbReference type="AlphaFoldDB" id="A0A498C9R2"/>
<proteinExistence type="predicted"/>
<dbReference type="PROSITE" id="PS00041">
    <property type="entry name" value="HTH_ARAC_FAMILY_1"/>
    <property type="match status" value="1"/>
</dbReference>
<name>A0A498C9R2_9MICO</name>
<dbReference type="InterPro" id="IPR018062">
    <property type="entry name" value="HTH_AraC-typ_CS"/>
</dbReference>
<keyword evidence="2 5" id="KW-0238">DNA-binding</keyword>
<dbReference type="SUPFAM" id="SSF46689">
    <property type="entry name" value="Homeodomain-like"/>
    <property type="match status" value="2"/>
</dbReference>
<dbReference type="OrthoDB" id="5464689at2"/>
<dbReference type="Proteomes" id="UP000273158">
    <property type="component" value="Unassembled WGS sequence"/>
</dbReference>
<dbReference type="PANTHER" id="PTHR46796:SF12">
    <property type="entry name" value="HTH-TYPE DNA-BINDING TRANSCRIPTIONAL ACTIVATOR EUTR"/>
    <property type="match status" value="1"/>
</dbReference>
<dbReference type="PROSITE" id="PS01124">
    <property type="entry name" value="HTH_ARAC_FAMILY_2"/>
    <property type="match status" value="1"/>
</dbReference>
<dbReference type="RefSeq" id="WP_121058054.1">
    <property type="nucleotide sequence ID" value="NZ_RCDB01000002.1"/>
</dbReference>
<evidence type="ECO:0000256" key="1">
    <source>
        <dbReference type="ARBA" id="ARBA00023015"/>
    </source>
</evidence>
<dbReference type="EMBL" id="RCDB01000002">
    <property type="protein sequence ID" value="RLK49051.1"/>
    <property type="molecule type" value="Genomic_DNA"/>
</dbReference>
<dbReference type="PANTHER" id="PTHR46796">
    <property type="entry name" value="HTH-TYPE TRANSCRIPTIONAL ACTIVATOR RHAS-RELATED"/>
    <property type="match status" value="1"/>
</dbReference>
<reference evidence="5 6" key="1">
    <citation type="journal article" date="2015" name="Stand. Genomic Sci.">
        <title>Genomic Encyclopedia of Bacterial and Archaeal Type Strains, Phase III: the genomes of soil and plant-associated and newly described type strains.</title>
        <authorList>
            <person name="Whitman W.B."/>
            <person name="Woyke T."/>
            <person name="Klenk H.P."/>
            <person name="Zhou Y."/>
            <person name="Lilburn T.G."/>
            <person name="Beck B.J."/>
            <person name="De Vos P."/>
            <person name="Vandamme P."/>
            <person name="Eisen J.A."/>
            <person name="Garrity G."/>
            <person name="Hugenholtz P."/>
            <person name="Kyrpides N.C."/>
        </authorList>
    </citation>
    <scope>NUCLEOTIDE SEQUENCE [LARGE SCALE GENOMIC DNA]</scope>
    <source>
        <strain evidence="5 6">S2T63</strain>
    </source>
</reference>
<dbReference type="InterPro" id="IPR050204">
    <property type="entry name" value="AraC_XylS_family_regulators"/>
</dbReference>
<gene>
    <name evidence="5" type="ORF">C7474_1183</name>
</gene>
<dbReference type="Pfam" id="PF12833">
    <property type="entry name" value="HTH_18"/>
    <property type="match status" value="1"/>
</dbReference>
<dbReference type="InterPro" id="IPR018060">
    <property type="entry name" value="HTH_AraC"/>
</dbReference>
<evidence type="ECO:0000259" key="4">
    <source>
        <dbReference type="PROSITE" id="PS01124"/>
    </source>
</evidence>
<protein>
    <submittedName>
        <fullName evidence="5">AraC-like DNA-binding protein</fullName>
    </submittedName>
</protein>